<proteinExistence type="predicted"/>
<accession>A0AC61Z6F1</accession>
<evidence type="ECO:0000313" key="1">
    <source>
        <dbReference type="EMBL" id="WGE08901.2"/>
    </source>
</evidence>
<name>A0AC61Z6F1_BACIU</name>
<dbReference type="EMBL" id="CP121758">
    <property type="protein sequence ID" value="WGE08901.2"/>
    <property type="molecule type" value="Genomic_DNA"/>
</dbReference>
<sequence length="127" mass="14982">MKTKFLFIILSTLIIMLTGCKSEKEEKKEKYDSSINQVVTLENKRLQKEKILTDTDILKREDIGIAVYQNGDFIELIYELKPNKQTESLYKKDKSKNYKLFPKQKIKRGDVNKELEKIDYVENTALK</sequence>
<dbReference type="Proteomes" id="UP001217185">
    <property type="component" value="Plasmid unnamed1"/>
</dbReference>
<reference evidence="1" key="1">
    <citation type="submission" date="2025-02" db="EMBL/GenBank/DDBJ databases">
        <title>Complete genome sequences of 52 Bacillus and Priestia strains isolated from West-African fermentations and 26 reference strains from the DSMZ collection.</title>
        <authorList>
            <person name="Wiedenbein E.S."/>
            <person name="Canoy T.S."/>
            <person name="Hui Y."/>
            <person name="Parkouda C."/>
            <person name="Dawende C."/>
            <person name="Ametefe E."/>
            <person name="Jespersen L."/>
            <person name="Nielsen D.S."/>
        </authorList>
    </citation>
    <scope>NUCLEOTIDE SEQUENCE</scope>
    <source>
        <strain evidence="1">PRO122</strain>
    </source>
</reference>
<gene>
    <name evidence="1" type="ORF">P5658_25725</name>
</gene>
<evidence type="ECO:0000313" key="2">
    <source>
        <dbReference type="Proteomes" id="UP001217185"/>
    </source>
</evidence>
<organism evidence="1 2">
    <name type="scientific">Bacillus subtilis</name>
    <dbReference type="NCBI Taxonomy" id="1423"/>
    <lineage>
        <taxon>Bacteria</taxon>
        <taxon>Bacillati</taxon>
        <taxon>Bacillota</taxon>
        <taxon>Bacilli</taxon>
        <taxon>Bacillales</taxon>
        <taxon>Bacillaceae</taxon>
        <taxon>Bacillus</taxon>
    </lineage>
</organism>
<keyword evidence="1" id="KW-0614">Plasmid</keyword>
<protein>
    <submittedName>
        <fullName evidence="1">Uncharacterized protein</fullName>
    </submittedName>
</protein>
<geneLocation type="plasmid" evidence="1 2">
    <name>unnamed1</name>
</geneLocation>